<proteinExistence type="inferred from homology"/>
<organism evidence="7 8">
    <name type="scientific">Seminavis robusta</name>
    <dbReference type="NCBI Taxonomy" id="568900"/>
    <lineage>
        <taxon>Eukaryota</taxon>
        <taxon>Sar</taxon>
        <taxon>Stramenopiles</taxon>
        <taxon>Ochrophyta</taxon>
        <taxon>Bacillariophyta</taxon>
        <taxon>Bacillariophyceae</taxon>
        <taxon>Bacillariophycidae</taxon>
        <taxon>Naviculales</taxon>
        <taxon>Naviculaceae</taxon>
        <taxon>Seminavis</taxon>
    </lineage>
</organism>
<accession>A0A9N8ELP0</accession>
<dbReference type="Gene3D" id="3.40.190.10">
    <property type="entry name" value="Periplasmic binding protein-like II"/>
    <property type="match status" value="3"/>
</dbReference>
<evidence type="ECO:0000259" key="6">
    <source>
        <dbReference type="SMART" id="SM00062"/>
    </source>
</evidence>
<dbReference type="InterPro" id="IPR001638">
    <property type="entry name" value="Solute-binding_3/MltF_N"/>
</dbReference>
<feature type="compositionally biased region" description="Polar residues" evidence="4">
    <location>
        <begin position="268"/>
        <end position="278"/>
    </location>
</feature>
<feature type="compositionally biased region" description="Acidic residues" evidence="4">
    <location>
        <begin position="17"/>
        <end position="26"/>
    </location>
</feature>
<dbReference type="Pfam" id="PF00497">
    <property type="entry name" value="SBP_bac_3"/>
    <property type="match status" value="1"/>
</dbReference>
<gene>
    <name evidence="7" type="ORF">SEMRO_1411_G270440.1</name>
</gene>
<evidence type="ECO:0000313" key="7">
    <source>
        <dbReference type="EMBL" id="CAB9523397.1"/>
    </source>
</evidence>
<reference evidence="7" key="1">
    <citation type="submission" date="2020-06" db="EMBL/GenBank/DDBJ databases">
        <authorList>
            <consortium name="Plant Systems Biology data submission"/>
        </authorList>
    </citation>
    <scope>NUCLEOTIDE SEQUENCE</scope>
    <source>
        <strain evidence="7">D6</strain>
    </source>
</reference>
<dbReference type="SUPFAM" id="SSF53850">
    <property type="entry name" value="Periplasmic binding protein-like II"/>
    <property type="match status" value="2"/>
</dbReference>
<dbReference type="GO" id="GO:0006865">
    <property type="term" value="P:amino acid transport"/>
    <property type="evidence" value="ECO:0007669"/>
    <property type="project" value="TreeGrafter"/>
</dbReference>
<evidence type="ECO:0000256" key="3">
    <source>
        <dbReference type="ARBA" id="ARBA00022729"/>
    </source>
</evidence>
<keyword evidence="8" id="KW-1185">Reference proteome</keyword>
<feature type="region of interest" description="Disordered" evidence="4">
    <location>
        <begin position="1"/>
        <end position="107"/>
    </location>
</feature>
<protein>
    <submittedName>
        <fullName evidence="7">Extracellular solute-binding protein</fullName>
    </submittedName>
</protein>
<dbReference type="OrthoDB" id="10056896at2759"/>
<feature type="compositionally biased region" description="Polar residues" evidence="4">
    <location>
        <begin position="79"/>
        <end position="89"/>
    </location>
</feature>
<sequence>MDRPGNHKTTGRRNGDNQDETSEAAEVEQQNGSIHAEDPEDDDDAALMEVLQRRSRLAQEERRQHQSEQTAVDVEPGNKVSSRSSQTSTVAEDVEVEEEKEHPQNNGVGIELNGLFVDYSKDKKLDGNAALGISLGADQCISENVPDVNANATQESLPGAYACDGIPSNEEGSGESVDEEHGVLLDTATAPMREPQPETPMVLEARLAPTASSFRTPVSAAVEHCNDDVIEAVTSPTGENNQALPLLGILVLLAVVVLMVVGLTGAFTSDDSNPSTPTKLPAGGKSSIGNLTRMERIQEAGVLRCGFNVDRAVTYFDETGELVGFDPTMCRIFASAMSVEPEFVPMEDGQRFPEIVNDAYDVLIRGVTHTMERSIHEATTKAGIAFSVPYLYEGVKLAGDPFYVDQCANKNLKHIDECTGIRVCVFGPDTTHYRNLAGILPKRFLVPVAANQEIGSPLEGLVNGTCNLQGNGIVAEKIAREAGYKGPYHVGKDIYSKDPLAIVTHSEDPEFSDFVQSILRALLAAEFYNITRDKASIFPETHVFGEQYKHAFQKALSVGGHFGTLYAKYWEELIPRSSLNFINDGNTGLLYSHPLGDLLHDRGDRPLGHRLQSILDRGVLRCGIRLGRPGFASLSETGRIEGMDVDYCRAVAASLYQSDDEAIEFVALEEPSDGYSKLATDEIDVVAGATLTLENDVREPATGLGFAFTQPYYFGFSESEDNFCLATMQDDNDWAMFTYWVVAATFYAEESSINSTVSNRMPEVRLFGRNLKRFFRDPVLMVGSYADIYKRNVEPIIPRGGRNMLNAYPDLGPQHYIVPGFV</sequence>
<dbReference type="InterPro" id="IPR051455">
    <property type="entry name" value="Bact_solute-bind_prot3"/>
</dbReference>
<keyword evidence="3" id="KW-0732">Signal</keyword>
<dbReference type="PANTHER" id="PTHR30085:SF6">
    <property type="entry name" value="ABC TRANSPORTER GLUTAMINE-BINDING PROTEIN GLNH"/>
    <property type="match status" value="1"/>
</dbReference>
<feature type="region of interest" description="Disordered" evidence="4">
    <location>
        <begin position="268"/>
        <end position="287"/>
    </location>
</feature>
<keyword evidence="5" id="KW-1133">Transmembrane helix</keyword>
<evidence type="ECO:0000256" key="1">
    <source>
        <dbReference type="ARBA" id="ARBA00010333"/>
    </source>
</evidence>
<feature type="domain" description="Solute-binding protein family 3/N-terminal" evidence="6">
    <location>
        <begin position="302"/>
        <end position="533"/>
    </location>
</feature>
<comment type="similarity">
    <text evidence="1">Belongs to the bacterial solute-binding protein 3 family.</text>
</comment>
<evidence type="ECO:0000256" key="4">
    <source>
        <dbReference type="SAM" id="MobiDB-lite"/>
    </source>
</evidence>
<dbReference type="Proteomes" id="UP001153069">
    <property type="component" value="Unassembled WGS sequence"/>
</dbReference>
<dbReference type="EMBL" id="CAICTM010001409">
    <property type="protein sequence ID" value="CAB9523397.1"/>
    <property type="molecule type" value="Genomic_DNA"/>
</dbReference>
<keyword evidence="5" id="KW-0472">Membrane</keyword>
<dbReference type="PANTHER" id="PTHR30085">
    <property type="entry name" value="AMINO ACID ABC TRANSPORTER PERMEASE"/>
    <property type="match status" value="1"/>
</dbReference>
<evidence type="ECO:0000256" key="2">
    <source>
        <dbReference type="ARBA" id="ARBA00022448"/>
    </source>
</evidence>
<keyword evidence="5" id="KW-0812">Transmembrane</keyword>
<feature type="compositionally biased region" description="Basic and acidic residues" evidence="4">
    <location>
        <begin position="57"/>
        <end position="66"/>
    </location>
</feature>
<name>A0A9N8ELP0_9STRA</name>
<dbReference type="AlphaFoldDB" id="A0A9N8ELP0"/>
<feature type="transmembrane region" description="Helical" evidence="5">
    <location>
        <begin position="244"/>
        <end position="267"/>
    </location>
</feature>
<comment type="caution">
    <text evidence="7">The sequence shown here is derived from an EMBL/GenBank/DDBJ whole genome shotgun (WGS) entry which is preliminary data.</text>
</comment>
<keyword evidence="2" id="KW-0813">Transport</keyword>
<dbReference type="SMART" id="SM00062">
    <property type="entry name" value="PBPb"/>
    <property type="match status" value="1"/>
</dbReference>
<evidence type="ECO:0000256" key="5">
    <source>
        <dbReference type="SAM" id="Phobius"/>
    </source>
</evidence>
<evidence type="ECO:0000313" key="8">
    <source>
        <dbReference type="Proteomes" id="UP001153069"/>
    </source>
</evidence>